<name>A0A8B7CMX1_PHODC</name>
<sequence>MENSLVEEEITRSRRPKTRARARAKPPPSGRGRDSRIESVSPPGLVSSFEKNREESLRNRSAMVMSVDPAAGEVEVATCEFCGLTEDCTQAYIARVRERYGGLWVCGLCRVAVEEEIERSGRRMSKEEAMTRHASFLRNFWDAAASPVNPTHLLIAALRRLLRRILDSPRTPDGPHRWVEVAGAALARSGR</sequence>
<dbReference type="KEGG" id="pda:103716305"/>
<dbReference type="Pfam" id="PF07911">
    <property type="entry name" value="DUF1677"/>
    <property type="match status" value="1"/>
</dbReference>
<organism evidence="2 3">
    <name type="scientific">Phoenix dactylifera</name>
    <name type="common">Date palm</name>
    <dbReference type="NCBI Taxonomy" id="42345"/>
    <lineage>
        <taxon>Eukaryota</taxon>
        <taxon>Viridiplantae</taxon>
        <taxon>Streptophyta</taxon>
        <taxon>Embryophyta</taxon>
        <taxon>Tracheophyta</taxon>
        <taxon>Spermatophyta</taxon>
        <taxon>Magnoliopsida</taxon>
        <taxon>Liliopsida</taxon>
        <taxon>Arecaceae</taxon>
        <taxon>Coryphoideae</taxon>
        <taxon>Phoeniceae</taxon>
        <taxon>Phoenix</taxon>
    </lineage>
</organism>
<dbReference type="GeneID" id="103716305"/>
<evidence type="ECO:0000313" key="2">
    <source>
        <dbReference type="Proteomes" id="UP000228380"/>
    </source>
</evidence>
<protein>
    <submittedName>
        <fullName evidence="3">Uncharacterized protein LOC103716305</fullName>
    </submittedName>
</protein>
<dbReference type="Proteomes" id="UP000228380">
    <property type="component" value="Chromosome 15"/>
</dbReference>
<feature type="compositionally biased region" description="Basic residues" evidence="1">
    <location>
        <begin position="13"/>
        <end position="24"/>
    </location>
</feature>
<reference evidence="3" key="2">
    <citation type="submission" date="2025-08" db="UniProtKB">
        <authorList>
            <consortium name="RefSeq"/>
        </authorList>
    </citation>
    <scope>IDENTIFICATION</scope>
    <source>
        <tissue evidence="3">Young leaves</tissue>
    </source>
</reference>
<evidence type="ECO:0000256" key="1">
    <source>
        <dbReference type="SAM" id="MobiDB-lite"/>
    </source>
</evidence>
<dbReference type="AlphaFoldDB" id="A0A8B7CMX1"/>
<dbReference type="PANTHER" id="PTHR33108">
    <property type="entry name" value="OS01G0745000 PROTEIN"/>
    <property type="match status" value="1"/>
</dbReference>
<dbReference type="RefSeq" id="XP_008802469.1">
    <property type="nucleotide sequence ID" value="XM_008804247.3"/>
</dbReference>
<reference evidence="2" key="1">
    <citation type="journal article" date="2019" name="Nat. Commun.">
        <title>Genome-wide association mapping of date palm fruit traits.</title>
        <authorList>
            <person name="Hazzouri K.M."/>
            <person name="Gros-Balthazard M."/>
            <person name="Flowers J.M."/>
            <person name="Copetti D."/>
            <person name="Lemansour A."/>
            <person name="Lebrun M."/>
            <person name="Masmoudi K."/>
            <person name="Ferrand S."/>
            <person name="Dhar M.I."/>
            <person name="Fresquez Z.A."/>
            <person name="Rosas U."/>
            <person name="Zhang J."/>
            <person name="Talag J."/>
            <person name="Lee S."/>
            <person name="Kudrna D."/>
            <person name="Powell R.F."/>
            <person name="Leitch I.J."/>
            <person name="Krueger R.R."/>
            <person name="Wing R.A."/>
            <person name="Amiri K.M.A."/>
            <person name="Purugganan M.D."/>
        </authorList>
    </citation>
    <scope>NUCLEOTIDE SEQUENCE [LARGE SCALE GENOMIC DNA]</scope>
    <source>
        <strain evidence="2">cv. Khalas</strain>
    </source>
</reference>
<accession>A0A8B7CMX1</accession>
<dbReference type="InterPro" id="IPR012876">
    <property type="entry name" value="DUF1677_pln"/>
</dbReference>
<dbReference type="PANTHER" id="PTHR33108:SF32">
    <property type="entry name" value="DUF1677 FAMILY PROTEIN (DUF1677)"/>
    <property type="match status" value="1"/>
</dbReference>
<proteinExistence type="predicted"/>
<evidence type="ECO:0000313" key="3">
    <source>
        <dbReference type="RefSeq" id="XP_008802469.1"/>
    </source>
</evidence>
<gene>
    <name evidence="3" type="primary">LOC103716305</name>
</gene>
<keyword evidence="2" id="KW-1185">Reference proteome</keyword>
<dbReference type="OrthoDB" id="777434at2759"/>
<feature type="region of interest" description="Disordered" evidence="1">
    <location>
        <begin position="1"/>
        <end position="52"/>
    </location>
</feature>